<proteinExistence type="predicted"/>
<sequence>MSARHTTGTMDSEELNQNPGYGTPAYQTHEIPNDSTIDYFSHEKYNFQHHQTTIHEQPIHHNHKHHNQQQQHHHQRQESDDSLSVRSIQVSQSSFKPLHEPSL</sequence>
<feature type="compositionally biased region" description="Basic residues" evidence="1">
    <location>
        <begin position="60"/>
        <end position="75"/>
    </location>
</feature>
<feature type="compositionally biased region" description="Polar residues" evidence="1">
    <location>
        <begin position="82"/>
        <end position="95"/>
    </location>
</feature>
<evidence type="ECO:0000313" key="3">
    <source>
        <dbReference type="Proteomes" id="UP000646827"/>
    </source>
</evidence>
<feature type="region of interest" description="Disordered" evidence="1">
    <location>
        <begin position="1"/>
        <end position="103"/>
    </location>
</feature>
<reference evidence="2 3" key="1">
    <citation type="submission" date="2020-12" db="EMBL/GenBank/DDBJ databases">
        <title>Metabolic potential, ecology and presence of endohyphal bacteria is reflected in genomic diversity of Mucoromycotina.</title>
        <authorList>
            <person name="Muszewska A."/>
            <person name="Okrasinska A."/>
            <person name="Steczkiewicz K."/>
            <person name="Drgas O."/>
            <person name="Orlowska M."/>
            <person name="Perlinska-Lenart U."/>
            <person name="Aleksandrzak-Piekarczyk T."/>
            <person name="Szatraj K."/>
            <person name="Zielenkiewicz U."/>
            <person name="Pilsyk S."/>
            <person name="Malc E."/>
            <person name="Mieczkowski P."/>
            <person name="Kruszewska J.S."/>
            <person name="Biernat P."/>
            <person name="Pawlowska J."/>
        </authorList>
    </citation>
    <scope>NUCLEOTIDE SEQUENCE [LARGE SCALE GENOMIC DNA]</scope>
    <source>
        <strain evidence="2 3">CBS 142.35</strain>
    </source>
</reference>
<feature type="compositionally biased region" description="Polar residues" evidence="1">
    <location>
        <begin position="1"/>
        <end position="20"/>
    </location>
</feature>
<protein>
    <submittedName>
        <fullName evidence="2">Uncharacterized protein</fullName>
    </submittedName>
</protein>
<comment type="caution">
    <text evidence="2">The sequence shown here is derived from an EMBL/GenBank/DDBJ whole genome shotgun (WGS) entry which is preliminary data.</text>
</comment>
<evidence type="ECO:0000313" key="2">
    <source>
        <dbReference type="EMBL" id="KAG2218139.1"/>
    </source>
</evidence>
<dbReference type="EMBL" id="JAEPRB010000250">
    <property type="protein sequence ID" value="KAG2218139.1"/>
    <property type="molecule type" value="Genomic_DNA"/>
</dbReference>
<gene>
    <name evidence="2" type="ORF">INT45_000437</name>
</gene>
<evidence type="ECO:0000256" key="1">
    <source>
        <dbReference type="SAM" id="MobiDB-lite"/>
    </source>
</evidence>
<keyword evidence="3" id="KW-1185">Reference proteome</keyword>
<organism evidence="2 3">
    <name type="scientific">Circinella minor</name>
    <dbReference type="NCBI Taxonomy" id="1195481"/>
    <lineage>
        <taxon>Eukaryota</taxon>
        <taxon>Fungi</taxon>
        <taxon>Fungi incertae sedis</taxon>
        <taxon>Mucoromycota</taxon>
        <taxon>Mucoromycotina</taxon>
        <taxon>Mucoromycetes</taxon>
        <taxon>Mucorales</taxon>
        <taxon>Lichtheimiaceae</taxon>
        <taxon>Circinella</taxon>
    </lineage>
</organism>
<dbReference type="AlphaFoldDB" id="A0A8H7VKP5"/>
<accession>A0A8H7VKP5</accession>
<name>A0A8H7VKP5_9FUNG</name>
<dbReference type="Proteomes" id="UP000646827">
    <property type="component" value="Unassembled WGS sequence"/>
</dbReference>